<evidence type="ECO:0000313" key="2">
    <source>
        <dbReference type="Proteomes" id="UP000765509"/>
    </source>
</evidence>
<organism evidence="1 2">
    <name type="scientific">Austropuccinia psidii MF-1</name>
    <dbReference type="NCBI Taxonomy" id="1389203"/>
    <lineage>
        <taxon>Eukaryota</taxon>
        <taxon>Fungi</taxon>
        <taxon>Dikarya</taxon>
        <taxon>Basidiomycota</taxon>
        <taxon>Pucciniomycotina</taxon>
        <taxon>Pucciniomycetes</taxon>
        <taxon>Pucciniales</taxon>
        <taxon>Sphaerophragmiaceae</taxon>
        <taxon>Austropuccinia</taxon>
    </lineage>
</organism>
<dbReference type="AlphaFoldDB" id="A0A9Q3PIZ9"/>
<comment type="caution">
    <text evidence="1">The sequence shown here is derived from an EMBL/GenBank/DDBJ whole genome shotgun (WGS) entry which is preliminary data.</text>
</comment>
<dbReference type="EMBL" id="AVOT02072167">
    <property type="protein sequence ID" value="MBW0562207.1"/>
    <property type="molecule type" value="Genomic_DNA"/>
</dbReference>
<gene>
    <name evidence="1" type="ORF">O181_101922</name>
</gene>
<evidence type="ECO:0000313" key="1">
    <source>
        <dbReference type="EMBL" id="MBW0562207.1"/>
    </source>
</evidence>
<accession>A0A9Q3PIZ9</accession>
<proteinExistence type="predicted"/>
<dbReference type="Proteomes" id="UP000765509">
    <property type="component" value="Unassembled WGS sequence"/>
</dbReference>
<name>A0A9Q3PIZ9_9BASI</name>
<reference evidence="1" key="1">
    <citation type="submission" date="2021-03" db="EMBL/GenBank/DDBJ databases">
        <title>Draft genome sequence of rust myrtle Austropuccinia psidii MF-1, a brazilian biotype.</title>
        <authorList>
            <person name="Quecine M.C."/>
            <person name="Pachon D.M.R."/>
            <person name="Bonatelli M.L."/>
            <person name="Correr F.H."/>
            <person name="Franceschini L.M."/>
            <person name="Leite T.F."/>
            <person name="Margarido G.R.A."/>
            <person name="Almeida C.A."/>
            <person name="Ferrarezi J.A."/>
            <person name="Labate C.A."/>
        </authorList>
    </citation>
    <scope>NUCLEOTIDE SEQUENCE</scope>
    <source>
        <strain evidence="1">MF-1</strain>
    </source>
</reference>
<protein>
    <submittedName>
        <fullName evidence="1">Uncharacterized protein</fullName>
    </submittedName>
</protein>
<sequence length="107" mass="12426">MKDAREDVAISLLHLYQGKTDLHPLYFHAFLEEQWDEEEDPEEIETVLKIVPAAYHQYLDVFSKVKEEKLTPHRTCDNHIELEGLLPPVGVIYSLSSQESETLQAYI</sequence>
<keyword evidence="2" id="KW-1185">Reference proteome</keyword>